<name>A0A014MTY1_9BURK</name>
<dbReference type="PANTHER" id="PTHR48081">
    <property type="entry name" value="AB HYDROLASE SUPERFAMILY PROTEIN C4A8.06C"/>
    <property type="match status" value="1"/>
</dbReference>
<dbReference type="InterPro" id="IPR029058">
    <property type="entry name" value="AB_hydrolase_fold"/>
</dbReference>
<evidence type="ECO:0000259" key="2">
    <source>
        <dbReference type="Pfam" id="PF07859"/>
    </source>
</evidence>
<evidence type="ECO:0000313" key="3">
    <source>
        <dbReference type="EMBL" id="EXU81519.1"/>
    </source>
</evidence>
<dbReference type="RefSeq" id="WP_231499102.1">
    <property type="nucleotide sequence ID" value="NZ_JBOK01000002.1"/>
</dbReference>
<dbReference type="PATRIC" id="fig|1457173.3.peg.391"/>
<gene>
    <name evidence="3" type="ORF">AX13_06890</name>
</gene>
<organism evidence="3 4">
    <name type="scientific">Comamonas aquatica DA1877</name>
    <dbReference type="NCBI Taxonomy" id="1457173"/>
    <lineage>
        <taxon>Bacteria</taxon>
        <taxon>Pseudomonadati</taxon>
        <taxon>Pseudomonadota</taxon>
        <taxon>Betaproteobacteria</taxon>
        <taxon>Burkholderiales</taxon>
        <taxon>Comamonadaceae</taxon>
        <taxon>Comamonas</taxon>
    </lineage>
</organism>
<dbReference type="SUPFAM" id="SSF53474">
    <property type="entry name" value="alpha/beta-Hydrolases"/>
    <property type="match status" value="1"/>
</dbReference>
<dbReference type="InterPro" id="IPR013094">
    <property type="entry name" value="AB_hydrolase_3"/>
</dbReference>
<keyword evidence="4" id="KW-1185">Reference proteome</keyword>
<protein>
    <submittedName>
        <fullName evidence="3">Esterase</fullName>
    </submittedName>
</protein>
<evidence type="ECO:0000313" key="4">
    <source>
        <dbReference type="Proteomes" id="UP000020766"/>
    </source>
</evidence>
<dbReference type="Proteomes" id="UP000020766">
    <property type="component" value="Unassembled WGS sequence"/>
</dbReference>
<reference evidence="3 4" key="1">
    <citation type="submission" date="2014-01" db="EMBL/GenBank/DDBJ databases">
        <title>Interspecies Systems Biology Uncovers Metabolites Affecting C. elegans Gene Expression and Life History Traits.</title>
        <authorList>
            <person name="Watson E."/>
            <person name="Macneil L.T."/>
            <person name="Ritter A.D."/>
            <person name="Yilmaz L.S."/>
            <person name="Rosebrock A.P."/>
            <person name="Caudy A.A."/>
            <person name="Walhout A.J."/>
        </authorList>
    </citation>
    <scope>NUCLEOTIDE SEQUENCE [LARGE SCALE GENOMIC DNA]</scope>
    <source>
        <strain evidence="3 4">DA1877</strain>
    </source>
</reference>
<dbReference type="STRING" id="225991.MA05_01800"/>
<accession>A0A014MTY1</accession>
<sequence>MVIDTLLHLPQAVRDAAYDNTRAVASSAQQLAAFEARSLAVVQQHAADLDVAYGPGARQRLDYFHGPAGASTLLFMHGGYWQMRHKNSFRFVVQGALQQGVHAALIGYTLAPQASLTQIVQEVRQGIAAVRRQALAAGGSGRILLCGWSAGGHLTALGLDGDGVVGGLGISGIYALEPVRHTYLNQALQLTPAEVDQLSPLQLPVVDKPLVLAYGTAELAQLQAQTQAFAHYRQAAPGACLAVPGADHFSILNALADPQGVALKALLALDRA</sequence>
<dbReference type="PANTHER" id="PTHR48081:SF33">
    <property type="entry name" value="KYNURENINE FORMAMIDASE"/>
    <property type="match status" value="1"/>
</dbReference>
<evidence type="ECO:0000256" key="1">
    <source>
        <dbReference type="ARBA" id="ARBA00022801"/>
    </source>
</evidence>
<keyword evidence="1" id="KW-0378">Hydrolase</keyword>
<dbReference type="InterPro" id="IPR050300">
    <property type="entry name" value="GDXG_lipolytic_enzyme"/>
</dbReference>
<dbReference type="GO" id="GO:0016787">
    <property type="term" value="F:hydrolase activity"/>
    <property type="evidence" value="ECO:0007669"/>
    <property type="project" value="UniProtKB-KW"/>
</dbReference>
<dbReference type="EMBL" id="JBOK01000002">
    <property type="protein sequence ID" value="EXU81519.1"/>
    <property type="molecule type" value="Genomic_DNA"/>
</dbReference>
<comment type="caution">
    <text evidence="3">The sequence shown here is derived from an EMBL/GenBank/DDBJ whole genome shotgun (WGS) entry which is preliminary data.</text>
</comment>
<dbReference type="Gene3D" id="3.40.50.1820">
    <property type="entry name" value="alpha/beta hydrolase"/>
    <property type="match status" value="1"/>
</dbReference>
<feature type="domain" description="Alpha/beta hydrolase fold-3" evidence="2">
    <location>
        <begin position="73"/>
        <end position="178"/>
    </location>
</feature>
<dbReference type="Pfam" id="PF07859">
    <property type="entry name" value="Abhydrolase_3"/>
    <property type="match status" value="1"/>
</dbReference>
<proteinExistence type="predicted"/>
<dbReference type="AlphaFoldDB" id="A0A014MTY1"/>